<accession>A0A2M9CB04</accession>
<dbReference type="OrthoDB" id="1263200at2"/>
<dbReference type="RefSeq" id="WP_100376660.1">
    <property type="nucleotide sequence ID" value="NZ_PGFD01000001.1"/>
</dbReference>
<reference evidence="2 3" key="1">
    <citation type="submission" date="2017-11" db="EMBL/GenBank/DDBJ databases">
        <title>Genomic Encyclopedia of Archaeal and Bacterial Type Strains, Phase II (KMG-II): From Individual Species to Whole Genera.</title>
        <authorList>
            <person name="Goeker M."/>
        </authorList>
    </citation>
    <scope>NUCLEOTIDE SEQUENCE [LARGE SCALE GENOMIC DNA]</scope>
    <source>
        <strain evidence="2 3">DSM 27617</strain>
    </source>
</reference>
<protein>
    <recommendedName>
        <fullName evidence="4">Cbb3-type cytochrome oxidase component FixQ</fullName>
    </recommendedName>
</protein>
<keyword evidence="1" id="KW-0472">Membrane</keyword>
<keyword evidence="3" id="KW-1185">Reference proteome</keyword>
<organism evidence="2 3">
    <name type="scientific">Chryseobacterium geocarposphaerae</name>
    <dbReference type="NCBI Taxonomy" id="1416776"/>
    <lineage>
        <taxon>Bacteria</taxon>
        <taxon>Pseudomonadati</taxon>
        <taxon>Bacteroidota</taxon>
        <taxon>Flavobacteriia</taxon>
        <taxon>Flavobacteriales</taxon>
        <taxon>Weeksellaceae</taxon>
        <taxon>Chryseobacterium group</taxon>
        <taxon>Chryseobacterium</taxon>
    </lineage>
</organism>
<evidence type="ECO:0000313" key="3">
    <source>
        <dbReference type="Proteomes" id="UP000228740"/>
    </source>
</evidence>
<dbReference type="Proteomes" id="UP000228740">
    <property type="component" value="Unassembled WGS sequence"/>
</dbReference>
<sequence length="66" mass="8058">MDLFDYSFIKLILLFVLLMFFTVCLYLFLRKSSNRSGFGYYGYDFPHYKKYMDPKKKDLDSKEEVK</sequence>
<feature type="transmembrane region" description="Helical" evidence="1">
    <location>
        <begin position="6"/>
        <end position="29"/>
    </location>
</feature>
<dbReference type="AlphaFoldDB" id="A0A2M9CB04"/>
<evidence type="ECO:0000256" key="1">
    <source>
        <dbReference type="SAM" id="Phobius"/>
    </source>
</evidence>
<evidence type="ECO:0008006" key="4">
    <source>
        <dbReference type="Google" id="ProtNLM"/>
    </source>
</evidence>
<dbReference type="EMBL" id="PGFD01000001">
    <property type="protein sequence ID" value="PJJ68000.1"/>
    <property type="molecule type" value="Genomic_DNA"/>
</dbReference>
<keyword evidence="1" id="KW-0812">Transmembrane</keyword>
<comment type="caution">
    <text evidence="2">The sequence shown here is derived from an EMBL/GenBank/DDBJ whole genome shotgun (WGS) entry which is preliminary data.</text>
</comment>
<evidence type="ECO:0000313" key="2">
    <source>
        <dbReference type="EMBL" id="PJJ68000.1"/>
    </source>
</evidence>
<keyword evidence="1" id="KW-1133">Transmembrane helix</keyword>
<name>A0A2M9CB04_9FLAO</name>
<proteinExistence type="predicted"/>
<gene>
    <name evidence="2" type="ORF">CLV73_2023</name>
</gene>